<keyword evidence="5" id="KW-0479">Metal-binding</keyword>
<keyword evidence="6" id="KW-0862">Zinc</keyword>
<proteinExistence type="inferred from homology"/>
<keyword evidence="7" id="KW-0472">Membrane</keyword>
<evidence type="ECO:0000256" key="5">
    <source>
        <dbReference type="ARBA" id="ARBA00022723"/>
    </source>
</evidence>
<comment type="caution">
    <text evidence="9">The sequence shown here is derived from an EMBL/GenBank/DDBJ whole genome shotgun (WGS) entry which is preliminary data.</text>
</comment>
<dbReference type="InterPro" id="IPR006629">
    <property type="entry name" value="LITAF"/>
</dbReference>
<dbReference type="PANTHER" id="PTHR23292">
    <property type="entry name" value="LIPOPOLYSACCHARIDE-INDUCED TUMOR NECROSIS FACTOR-ALPHA FACTOR"/>
    <property type="match status" value="1"/>
</dbReference>
<evidence type="ECO:0000256" key="1">
    <source>
        <dbReference type="ARBA" id="ARBA00004414"/>
    </source>
</evidence>
<reference evidence="9" key="1">
    <citation type="journal article" date="2021" name="Mol. Ecol. Resour.">
        <title>Apolygus lucorum genome provides insights into omnivorousness and mesophyll feeding.</title>
        <authorList>
            <person name="Liu Y."/>
            <person name="Liu H."/>
            <person name="Wang H."/>
            <person name="Huang T."/>
            <person name="Liu B."/>
            <person name="Yang B."/>
            <person name="Yin L."/>
            <person name="Li B."/>
            <person name="Zhang Y."/>
            <person name="Zhang S."/>
            <person name="Jiang F."/>
            <person name="Zhang X."/>
            <person name="Ren Y."/>
            <person name="Wang B."/>
            <person name="Wang S."/>
            <person name="Lu Y."/>
            <person name="Wu K."/>
            <person name="Fan W."/>
            <person name="Wang G."/>
        </authorList>
    </citation>
    <scope>NUCLEOTIDE SEQUENCE</scope>
    <source>
        <strain evidence="9">12Hb</strain>
    </source>
</reference>
<gene>
    <name evidence="9" type="ORF">GE061_007316</name>
</gene>
<name>A0A8S9WQU2_APOLU</name>
<keyword evidence="10" id="KW-1185">Reference proteome</keyword>
<evidence type="ECO:0000256" key="7">
    <source>
        <dbReference type="ARBA" id="ARBA00023136"/>
    </source>
</evidence>
<dbReference type="InterPro" id="IPR037519">
    <property type="entry name" value="LITAF_fam"/>
</dbReference>
<dbReference type="GO" id="GO:0005765">
    <property type="term" value="C:lysosomal membrane"/>
    <property type="evidence" value="ECO:0007669"/>
    <property type="project" value="UniProtKB-SubCell"/>
</dbReference>
<evidence type="ECO:0000256" key="3">
    <source>
        <dbReference type="ARBA" id="ARBA00004630"/>
    </source>
</evidence>
<evidence type="ECO:0000313" key="9">
    <source>
        <dbReference type="EMBL" id="KAF6199290.1"/>
    </source>
</evidence>
<sequence>MISSRLRFCLRGLGRPRFFTRSTIKFNDVVQKQHNVDSENGFAHRVLENLERYNLRLSSDRFLLQRDDEELNLDEIQWKNVSSNELCRLFNVISVSAKAEGSHISDSKYNDMCASIAGRCPTLTDAHLKDLLSSLAIWPRCDTSHEPNFYYIWKAIDNALVSRHKNFKPEKVLEFTELWYQLHLTRRSDFVYQGLNRLAKRPNRLKSEQVVLLLFYQNVLRTLSKNVKMFPVVEKFGEIINDLTIEEIGVACMGFFKTENPILLVDVVDTIISKLIKNSEAVPEITLASIMKAIRYKLPIPLWHRIPELMDTLVPQVDRLSVTGAVHIPLLLAGSQTIHQNILDAVAEKLIQQIDSSRLKDMEKVLYPLTLLNYNPKTSRCIFETIIDQLNRPEREEEFVQWPKCLIAILHYLVIRGIFLDNLISRVLDMKLIRSAYGKTNFIIGREILFIDSSVELENKSYEGNRIPTDVRNYLSRRYSAYLPDPERNMTKQHQFEYDVFQTAERLTGKNCKPKYLLSNHPRADLVVRVSNDNEFLPLPEDFQSIENFTGPIHSPGDDYWALTPLSRNVYIRNLDGFTGETLAKQRQLKTLGFKPLFVLDKFWPTDASSLLTSSPPWPRGGGPSRLDTSFSYLSASLPPVFVVRRLLRFEFIFTVKMQGYPKDPPPPYGMNISPPQPTPQIQVIHTSFGPEPQSLTCPHCHTMVTTRTSLQPTTKTHLVALVICLLCCPCFWIPYCCDSCQATNHYCPKCNQFLGSYDN</sequence>
<dbReference type="OrthoDB" id="10064757at2759"/>
<evidence type="ECO:0000313" key="10">
    <source>
        <dbReference type="Proteomes" id="UP000466442"/>
    </source>
</evidence>
<dbReference type="EMBL" id="WIXP02000015">
    <property type="protein sequence ID" value="KAF6199290.1"/>
    <property type="molecule type" value="Genomic_DNA"/>
</dbReference>
<dbReference type="GO" id="GO:0008270">
    <property type="term" value="F:zinc ion binding"/>
    <property type="evidence" value="ECO:0007669"/>
    <property type="project" value="TreeGrafter"/>
</dbReference>
<dbReference type="GO" id="GO:0031902">
    <property type="term" value="C:late endosome membrane"/>
    <property type="evidence" value="ECO:0007669"/>
    <property type="project" value="UniProtKB-SubCell"/>
</dbReference>
<accession>A0A8S9WQU2</accession>
<dbReference type="AlphaFoldDB" id="A0A8S9WQU2"/>
<feature type="domain" description="LITAF" evidence="8">
    <location>
        <begin position="677"/>
        <end position="760"/>
    </location>
</feature>
<evidence type="ECO:0000259" key="8">
    <source>
        <dbReference type="PROSITE" id="PS51837"/>
    </source>
</evidence>
<dbReference type="Proteomes" id="UP000466442">
    <property type="component" value="Unassembled WGS sequence"/>
</dbReference>
<evidence type="ECO:0000256" key="4">
    <source>
        <dbReference type="ARBA" id="ARBA00005975"/>
    </source>
</evidence>
<dbReference type="Pfam" id="PF10601">
    <property type="entry name" value="zf-LITAF-like"/>
    <property type="match status" value="1"/>
</dbReference>
<dbReference type="PANTHER" id="PTHR23292:SF14">
    <property type="entry name" value="FI16615P1-RELATED"/>
    <property type="match status" value="1"/>
</dbReference>
<evidence type="ECO:0000256" key="6">
    <source>
        <dbReference type="ARBA" id="ARBA00022833"/>
    </source>
</evidence>
<dbReference type="PROSITE" id="PS51837">
    <property type="entry name" value="LITAF"/>
    <property type="match status" value="1"/>
</dbReference>
<protein>
    <recommendedName>
        <fullName evidence="8">LITAF domain-containing protein</fullName>
    </recommendedName>
</protein>
<dbReference type="SMART" id="SM00714">
    <property type="entry name" value="LITAF"/>
    <property type="match status" value="1"/>
</dbReference>
<comment type="subcellular location">
    <subcellularLocation>
        <location evidence="2">Endosome membrane</location>
        <topology evidence="2">Peripheral membrane protein</topology>
    </subcellularLocation>
    <subcellularLocation>
        <location evidence="1">Late endosome membrane</location>
    </subcellularLocation>
    <subcellularLocation>
        <location evidence="3">Lysosome membrane</location>
        <topology evidence="3">Peripheral membrane protein</topology>
        <orientation evidence="3">Cytoplasmic side</orientation>
    </subcellularLocation>
</comment>
<organism evidence="9 10">
    <name type="scientific">Apolygus lucorum</name>
    <name type="common">Small green plant bug</name>
    <name type="synonym">Lygocoris lucorum</name>
    <dbReference type="NCBI Taxonomy" id="248454"/>
    <lineage>
        <taxon>Eukaryota</taxon>
        <taxon>Metazoa</taxon>
        <taxon>Ecdysozoa</taxon>
        <taxon>Arthropoda</taxon>
        <taxon>Hexapoda</taxon>
        <taxon>Insecta</taxon>
        <taxon>Pterygota</taxon>
        <taxon>Neoptera</taxon>
        <taxon>Paraneoptera</taxon>
        <taxon>Hemiptera</taxon>
        <taxon>Heteroptera</taxon>
        <taxon>Panheteroptera</taxon>
        <taxon>Cimicomorpha</taxon>
        <taxon>Miridae</taxon>
        <taxon>Mirini</taxon>
        <taxon>Apolygus</taxon>
    </lineage>
</organism>
<evidence type="ECO:0000256" key="2">
    <source>
        <dbReference type="ARBA" id="ARBA00004481"/>
    </source>
</evidence>
<comment type="similarity">
    <text evidence="4">Belongs to the CDIP1/LITAF family.</text>
</comment>